<sequence length="432" mass="43411">MSHQTSKGSGEAHAVAGPFTLREAVLLGGALLLLVGSVLPFQVSSTVFANLWVFPGTLFHLGVTLILPLAVAGGFVWRRLVGRPVVRVGSLALDQLGSISAVLSVAYFFFAVVGSLNGAYLLGLFGALAFLAATTLTPFIPAFSADFEPAPGHLLTRPVRPVALRTAAAPAFPKPGPAVSASAPSAAGTAASAPAAAASPGTGSGSSQPAGATGWADSPAPAMASAPAPALASAPAPAAERSAPAGQEQSAHLLPETGALPESGAVQDTGAVPSVAAQSSGDSGQPGRASAWADSRASAPATVQTVERSDRTAQAGQEQPQDELSREAAPSAGAASSPATLSVPAVTPAAAESGDEPFAASLHEEVPTSYQAFWFAVPQTRYALDETTGAVAFTLHPGAWILALEDRGDEFLVQDTDGRLGVLRDLAHVERA</sequence>
<feature type="transmembrane region" description="Helical" evidence="2">
    <location>
        <begin position="119"/>
        <end position="140"/>
    </location>
</feature>
<dbReference type="EMBL" id="BKDJ01000003">
    <property type="protein sequence ID" value="GER22437.1"/>
    <property type="molecule type" value="Genomic_DNA"/>
</dbReference>
<keyword evidence="4" id="KW-1185">Reference proteome</keyword>
<dbReference type="OrthoDB" id="5079801at2"/>
<feature type="transmembrane region" description="Helical" evidence="2">
    <location>
        <begin position="21"/>
        <end position="39"/>
    </location>
</feature>
<name>A0A5A7NR31_9MICC</name>
<feature type="transmembrane region" description="Helical" evidence="2">
    <location>
        <begin position="51"/>
        <end position="76"/>
    </location>
</feature>
<dbReference type="Proteomes" id="UP000325307">
    <property type="component" value="Unassembled WGS sequence"/>
</dbReference>
<feature type="transmembrane region" description="Helical" evidence="2">
    <location>
        <begin position="88"/>
        <end position="113"/>
    </location>
</feature>
<proteinExistence type="predicted"/>
<gene>
    <name evidence="3" type="ORF">NCCP1664_09340</name>
</gene>
<feature type="region of interest" description="Disordered" evidence="1">
    <location>
        <begin position="194"/>
        <end position="250"/>
    </location>
</feature>
<keyword evidence="2" id="KW-0472">Membrane</keyword>
<evidence type="ECO:0000256" key="2">
    <source>
        <dbReference type="SAM" id="Phobius"/>
    </source>
</evidence>
<dbReference type="AlphaFoldDB" id="A0A5A7NR31"/>
<feature type="compositionally biased region" description="Polar residues" evidence="1">
    <location>
        <begin position="302"/>
        <end position="319"/>
    </location>
</feature>
<keyword evidence="2" id="KW-0812">Transmembrane</keyword>
<feature type="compositionally biased region" description="Low complexity" evidence="1">
    <location>
        <begin position="328"/>
        <end position="339"/>
    </location>
</feature>
<organism evidence="3 4">
    <name type="scientific">Zafaria cholistanensis</name>
    <dbReference type="NCBI Taxonomy" id="1682741"/>
    <lineage>
        <taxon>Bacteria</taxon>
        <taxon>Bacillati</taxon>
        <taxon>Actinomycetota</taxon>
        <taxon>Actinomycetes</taxon>
        <taxon>Micrococcales</taxon>
        <taxon>Micrococcaceae</taxon>
        <taxon>Zafaria</taxon>
    </lineage>
</organism>
<comment type="caution">
    <text evidence="3">The sequence shown here is derived from an EMBL/GenBank/DDBJ whole genome shotgun (WGS) entry which is preliminary data.</text>
</comment>
<protein>
    <submittedName>
        <fullName evidence="3">Uncharacterized protein</fullName>
    </submittedName>
</protein>
<evidence type="ECO:0000313" key="3">
    <source>
        <dbReference type="EMBL" id="GER22437.1"/>
    </source>
</evidence>
<evidence type="ECO:0000313" key="4">
    <source>
        <dbReference type="Proteomes" id="UP000325307"/>
    </source>
</evidence>
<accession>A0A5A7NR31</accession>
<feature type="compositionally biased region" description="Low complexity" evidence="1">
    <location>
        <begin position="289"/>
        <end position="301"/>
    </location>
</feature>
<dbReference type="RefSeq" id="WP_149956073.1">
    <property type="nucleotide sequence ID" value="NZ_BKDJ01000003.1"/>
</dbReference>
<feature type="region of interest" description="Disordered" evidence="1">
    <location>
        <begin position="273"/>
        <end position="352"/>
    </location>
</feature>
<evidence type="ECO:0000256" key="1">
    <source>
        <dbReference type="SAM" id="MobiDB-lite"/>
    </source>
</evidence>
<reference evidence="3 4" key="1">
    <citation type="submission" date="2019-09" db="EMBL/GenBank/DDBJ databases">
        <title>Arthrobacter zafarii sp. nov., a moderately thermotolerant and halotolerant actinobacterium isolated from Cholistan desert soil of Pakistan.</title>
        <authorList>
            <person name="Amin A."/>
            <person name="Ahmed I."/>
            <person name="Khalid N."/>
            <person name="Schumann P."/>
            <person name="Busse H.J."/>
            <person name="Khan I.U."/>
            <person name="Li S."/>
            <person name="Li W.J."/>
        </authorList>
    </citation>
    <scope>NUCLEOTIDE SEQUENCE [LARGE SCALE GENOMIC DNA]</scope>
    <source>
        <strain evidence="3 4">NCCP-1664</strain>
    </source>
</reference>
<feature type="compositionally biased region" description="Low complexity" evidence="1">
    <location>
        <begin position="194"/>
        <end position="245"/>
    </location>
</feature>
<keyword evidence="2" id="KW-1133">Transmembrane helix</keyword>